<dbReference type="EMBL" id="FQVL01000001">
    <property type="protein sequence ID" value="SHE51040.1"/>
    <property type="molecule type" value="Genomic_DNA"/>
</dbReference>
<evidence type="ECO:0000313" key="2">
    <source>
        <dbReference type="Proteomes" id="UP000184476"/>
    </source>
</evidence>
<name>A0A1M4U325_9BACL</name>
<proteinExistence type="predicted"/>
<reference evidence="1 2" key="1">
    <citation type="submission" date="2016-11" db="EMBL/GenBank/DDBJ databases">
        <authorList>
            <person name="Jaros S."/>
            <person name="Januszkiewicz K."/>
            <person name="Wedrychowicz H."/>
        </authorList>
    </citation>
    <scope>NUCLEOTIDE SEQUENCE [LARGE SCALE GENOMIC DNA]</scope>
    <source>
        <strain evidence="1 2">DSM 44666</strain>
    </source>
</reference>
<sequence length="70" mass="8176">MLLNTRTGEYHRFNEVGNLMWIELQKSHDKNVVLDRLVDQIDASRETLSSALDRFIAQLLSLGFIEEQKE</sequence>
<organism evidence="1 2">
    <name type="scientific">Seinonella peptonophila</name>
    <dbReference type="NCBI Taxonomy" id="112248"/>
    <lineage>
        <taxon>Bacteria</taxon>
        <taxon>Bacillati</taxon>
        <taxon>Bacillota</taxon>
        <taxon>Bacilli</taxon>
        <taxon>Bacillales</taxon>
        <taxon>Thermoactinomycetaceae</taxon>
        <taxon>Seinonella</taxon>
    </lineage>
</organism>
<dbReference type="STRING" id="112248.SAMN05444392_101780"/>
<keyword evidence="2" id="KW-1185">Reference proteome</keyword>
<accession>A0A1M4U325</accession>
<dbReference type="AlphaFoldDB" id="A0A1M4U325"/>
<dbReference type="Proteomes" id="UP000184476">
    <property type="component" value="Unassembled WGS sequence"/>
</dbReference>
<protein>
    <submittedName>
        <fullName evidence="1">Coenzyme PQQ synthesis protein D (PqqD)</fullName>
    </submittedName>
</protein>
<gene>
    <name evidence="1" type="ORF">SAMN05444392_101780</name>
</gene>
<dbReference type="InterPro" id="IPR008792">
    <property type="entry name" value="PQQD"/>
</dbReference>
<evidence type="ECO:0000313" key="1">
    <source>
        <dbReference type="EMBL" id="SHE51040.1"/>
    </source>
</evidence>
<dbReference type="Pfam" id="PF05402">
    <property type="entry name" value="PqqD"/>
    <property type="match status" value="1"/>
</dbReference>